<evidence type="ECO:0000313" key="5">
    <source>
        <dbReference type="EMBL" id="MCP3425291.1"/>
    </source>
</evidence>
<dbReference type="SMART" id="SM00345">
    <property type="entry name" value="HTH_GNTR"/>
    <property type="match status" value="1"/>
</dbReference>
<dbReference type="InterPro" id="IPR008920">
    <property type="entry name" value="TF_FadR/GntR_C"/>
</dbReference>
<dbReference type="CDD" id="cd07377">
    <property type="entry name" value="WHTH_GntR"/>
    <property type="match status" value="1"/>
</dbReference>
<dbReference type="GO" id="GO:0003677">
    <property type="term" value="F:DNA binding"/>
    <property type="evidence" value="ECO:0007669"/>
    <property type="project" value="UniProtKB-KW"/>
</dbReference>
<dbReference type="RefSeq" id="WP_254165403.1">
    <property type="nucleotide sequence ID" value="NZ_JANAFB010000007.1"/>
</dbReference>
<reference evidence="5" key="1">
    <citation type="submission" date="2022-06" db="EMBL/GenBank/DDBJ databases">
        <title>Rothia sp. isolated from sandalwood seedling.</title>
        <authorList>
            <person name="Tuikhar N."/>
            <person name="Kirdat K."/>
            <person name="Thorat V."/>
            <person name="Swetha P."/>
            <person name="Padma S."/>
            <person name="Sundararaj R."/>
            <person name="Yadav A."/>
        </authorList>
    </citation>
    <scope>NUCLEOTIDE SEQUENCE</scope>
    <source>
        <strain evidence="5">AR01</strain>
    </source>
</reference>
<name>A0A9X2KKQ1_9MICC</name>
<dbReference type="InterPro" id="IPR011711">
    <property type="entry name" value="GntR_C"/>
</dbReference>
<dbReference type="EMBL" id="JANAFB010000007">
    <property type="protein sequence ID" value="MCP3425291.1"/>
    <property type="molecule type" value="Genomic_DNA"/>
</dbReference>
<evidence type="ECO:0000256" key="1">
    <source>
        <dbReference type="ARBA" id="ARBA00023015"/>
    </source>
</evidence>
<dbReference type="PROSITE" id="PS50949">
    <property type="entry name" value="HTH_GNTR"/>
    <property type="match status" value="1"/>
</dbReference>
<dbReference type="InterPro" id="IPR036388">
    <property type="entry name" value="WH-like_DNA-bd_sf"/>
</dbReference>
<dbReference type="SUPFAM" id="SSF48008">
    <property type="entry name" value="GntR ligand-binding domain-like"/>
    <property type="match status" value="1"/>
</dbReference>
<dbReference type="SMART" id="SM00895">
    <property type="entry name" value="FCD"/>
    <property type="match status" value="1"/>
</dbReference>
<sequence>MRASERAHRILHGDIVEWRLAPGTVLGEVEQATRLGVSRTPVREAFSRLLSEGLVEAKPGRGVVVSPVSAESVRAMFELRAALDAQAADLAARRGDPALFTDLARRLEAAAEDPDRAEDADRRAYYALVDRLDAALDAAVDSAYLVQAQRSLRVHLGRVRKLSKGDERRLRAAAAEHAQIARAVAHGDPELARACTRVHLSNSLAAILAAITTLQEETP</sequence>
<keyword evidence="3" id="KW-0804">Transcription</keyword>
<dbReference type="Proteomes" id="UP001139502">
    <property type="component" value="Unassembled WGS sequence"/>
</dbReference>
<protein>
    <submittedName>
        <fullName evidence="5">GntR family transcriptional regulator</fullName>
    </submittedName>
</protein>
<dbReference type="SUPFAM" id="SSF46785">
    <property type="entry name" value="Winged helix' DNA-binding domain"/>
    <property type="match status" value="1"/>
</dbReference>
<dbReference type="Gene3D" id="1.20.120.530">
    <property type="entry name" value="GntR ligand-binding domain-like"/>
    <property type="match status" value="1"/>
</dbReference>
<comment type="caution">
    <text evidence="5">The sequence shown here is derived from an EMBL/GenBank/DDBJ whole genome shotgun (WGS) entry which is preliminary data.</text>
</comment>
<dbReference type="Gene3D" id="1.10.10.10">
    <property type="entry name" value="Winged helix-like DNA-binding domain superfamily/Winged helix DNA-binding domain"/>
    <property type="match status" value="1"/>
</dbReference>
<dbReference type="GO" id="GO:0003700">
    <property type="term" value="F:DNA-binding transcription factor activity"/>
    <property type="evidence" value="ECO:0007669"/>
    <property type="project" value="InterPro"/>
</dbReference>
<dbReference type="AlphaFoldDB" id="A0A9X2KKQ1"/>
<dbReference type="PANTHER" id="PTHR43537">
    <property type="entry name" value="TRANSCRIPTIONAL REGULATOR, GNTR FAMILY"/>
    <property type="match status" value="1"/>
</dbReference>
<gene>
    <name evidence="5" type="ORF">NBM05_04445</name>
</gene>
<dbReference type="InterPro" id="IPR036390">
    <property type="entry name" value="WH_DNA-bd_sf"/>
</dbReference>
<proteinExistence type="predicted"/>
<accession>A0A9X2KKQ1</accession>
<evidence type="ECO:0000259" key="4">
    <source>
        <dbReference type="PROSITE" id="PS50949"/>
    </source>
</evidence>
<dbReference type="PRINTS" id="PR00035">
    <property type="entry name" value="HTHGNTR"/>
</dbReference>
<keyword evidence="6" id="KW-1185">Reference proteome</keyword>
<evidence type="ECO:0000256" key="2">
    <source>
        <dbReference type="ARBA" id="ARBA00023125"/>
    </source>
</evidence>
<dbReference type="Pfam" id="PF00392">
    <property type="entry name" value="GntR"/>
    <property type="match status" value="1"/>
</dbReference>
<dbReference type="PANTHER" id="PTHR43537:SF49">
    <property type="entry name" value="TRANSCRIPTIONAL REGULATORY PROTEIN"/>
    <property type="match status" value="1"/>
</dbReference>
<evidence type="ECO:0000313" key="6">
    <source>
        <dbReference type="Proteomes" id="UP001139502"/>
    </source>
</evidence>
<keyword evidence="1" id="KW-0805">Transcription regulation</keyword>
<dbReference type="Pfam" id="PF07729">
    <property type="entry name" value="FCD"/>
    <property type="match status" value="1"/>
</dbReference>
<dbReference type="InterPro" id="IPR000524">
    <property type="entry name" value="Tscrpt_reg_HTH_GntR"/>
</dbReference>
<feature type="domain" description="HTH gntR-type" evidence="4">
    <location>
        <begin position="1"/>
        <end position="68"/>
    </location>
</feature>
<keyword evidence="2" id="KW-0238">DNA-binding</keyword>
<organism evidence="5 6">
    <name type="scientific">Rothia santali</name>
    <dbReference type="NCBI Taxonomy" id="2949643"/>
    <lineage>
        <taxon>Bacteria</taxon>
        <taxon>Bacillati</taxon>
        <taxon>Actinomycetota</taxon>
        <taxon>Actinomycetes</taxon>
        <taxon>Micrococcales</taxon>
        <taxon>Micrococcaceae</taxon>
        <taxon>Rothia</taxon>
    </lineage>
</organism>
<evidence type="ECO:0000256" key="3">
    <source>
        <dbReference type="ARBA" id="ARBA00023163"/>
    </source>
</evidence>